<protein>
    <submittedName>
        <fullName evidence="2">Uncharacterized protein</fullName>
    </submittedName>
</protein>
<feature type="region of interest" description="Disordered" evidence="1">
    <location>
        <begin position="1"/>
        <end position="83"/>
    </location>
</feature>
<proteinExistence type="predicted"/>
<feature type="compositionally biased region" description="Basic and acidic residues" evidence="1">
    <location>
        <begin position="64"/>
        <end position="73"/>
    </location>
</feature>
<feature type="compositionally biased region" description="Polar residues" evidence="1">
    <location>
        <begin position="179"/>
        <end position="198"/>
    </location>
</feature>
<reference evidence="2 3" key="1">
    <citation type="submission" date="2018-06" db="EMBL/GenBank/DDBJ databases">
        <authorList>
            <consortium name="Pathogen Informatics"/>
            <person name="Doyle S."/>
        </authorList>
    </citation>
    <scope>NUCLEOTIDE SEQUENCE [LARGE SCALE GENOMIC DNA]</scope>
    <source>
        <strain evidence="2 3">NCTC13316</strain>
    </source>
</reference>
<sequence length="218" mass="23340">MSDLEDTQSTNAPVTMTPSTVGNGGNVPTPTPKKDDKGAAGPDAKNFTTPQSEPKPTNPTVAPKKKDQDKDDNNEWIAGTNRNHKDIFAFRKEFQENGGWRAVGAGILNGANEIKDGAVLKAQDAKEGVKNIHSTIKQTLNEINDGAIPKAFNEMSNAFKQGLDTNFGLKPMSKDSTKETPASTLDNVSMNDKTTTKNPGVDQADPGVDLDNAVENKM</sequence>
<name>A0A378JQ21_9GAMM</name>
<accession>A0A378JQ21</accession>
<organism evidence="2 3">
    <name type="scientific">Legionella busanensis</name>
    <dbReference type="NCBI Taxonomy" id="190655"/>
    <lineage>
        <taxon>Bacteria</taxon>
        <taxon>Pseudomonadati</taxon>
        <taxon>Pseudomonadota</taxon>
        <taxon>Gammaproteobacteria</taxon>
        <taxon>Legionellales</taxon>
        <taxon>Legionellaceae</taxon>
        <taxon>Legionella</taxon>
    </lineage>
</organism>
<dbReference type="Proteomes" id="UP000254794">
    <property type="component" value="Unassembled WGS sequence"/>
</dbReference>
<dbReference type="RefSeq" id="WP_115332336.1">
    <property type="nucleotide sequence ID" value="NZ_CAAAHP010000003.1"/>
</dbReference>
<keyword evidence="3" id="KW-1185">Reference proteome</keyword>
<dbReference type="EMBL" id="UGOD01000001">
    <property type="protein sequence ID" value="STX52811.1"/>
    <property type="molecule type" value="Genomic_DNA"/>
</dbReference>
<evidence type="ECO:0000256" key="1">
    <source>
        <dbReference type="SAM" id="MobiDB-lite"/>
    </source>
</evidence>
<feature type="region of interest" description="Disordered" evidence="1">
    <location>
        <begin position="170"/>
        <end position="218"/>
    </location>
</feature>
<evidence type="ECO:0000313" key="2">
    <source>
        <dbReference type="EMBL" id="STX52811.1"/>
    </source>
</evidence>
<gene>
    <name evidence="2" type="ORF">NCTC13316_02936</name>
</gene>
<feature type="compositionally biased region" description="Polar residues" evidence="1">
    <location>
        <begin position="7"/>
        <end position="21"/>
    </location>
</feature>
<feature type="compositionally biased region" description="Polar residues" evidence="1">
    <location>
        <begin position="46"/>
        <end position="60"/>
    </location>
</feature>
<evidence type="ECO:0000313" key="3">
    <source>
        <dbReference type="Proteomes" id="UP000254794"/>
    </source>
</evidence>
<dbReference type="AlphaFoldDB" id="A0A378JQ21"/>
<dbReference type="OrthoDB" id="9953210at2"/>